<protein>
    <submittedName>
        <fullName evidence="2">Uncharacterized protein</fullName>
    </submittedName>
</protein>
<sequence length="230" mass="26118">MSSTLVNQPLSRLLSSLRISTTSSATLTHHGLTTRRSHQTTARTKRALRIRPHASHLLRHSSPQQSSSPAALDEIIFNPPSSQPTVYHTPFKFLPKTDPRRSNNLQMLFHNSGANEAATTSSSSSSSSSAGYLPPSLRPVSEKKYHLTKDDVAEIRRLRWEDPENWSLRNLAKKFDCSIKFVQIATEVPETYKEKLADDTRRMKATWGPRKLKAREERKVRKQMLFNGEL</sequence>
<reference evidence="2 3" key="1">
    <citation type="journal article" date="2017" name="G3 (Bethesda)">
        <title>First Draft Genome Sequence of the Pathogenic Fungus Lomentospora prolificans (Formerly Scedosporium prolificans).</title>
        <authorList>
            <person name="Luo R."/>
            <person name="Zimin A."/>
            <person name="Workman R."/>
            <person name="Fan Y."/>
            <person name="Pertea G."/>
            <person name="Grossman N."/>
            <person name="Wear M.P."/>
            <person name="Jia B."/>
            <person name="Miller H."/>
            <person name="Casadevall A."/>
            <person name="Timp W."/>
            <person name="Zhang S.X."/>
            <person name="Salzberg S.L."/>
        </authorList>
    </citation>
    <scope>NUCLEOTIDE SEQUENCE [LARGE SCALE GENOMIC DNA]</scope>
    <source>
        <strain evidence="2 3">JHH-5317</strain>
    </source>
</reference>
<keyword evidence="3" id="KW-1185">Reference proteome</keyword>
<dbReference type="EMBL" id="NLAX01001139">
    <property type="protein sequence ID" value="PKS05786.1"/>
    <property type="molecule type" value="Genomic_DNA"/>
</dbReference>
<organism evidence="2 3">
    <name type="scientific">Lomentospora prolificans</name>
    <dbReference type="NCBI Taxonomy" id="41688"/>
    <lineage>
        <taxon>Eukaryota</taxon>
        <taxon>Fungi</taxon>
        <taxon>Dikarya</taxon>
        <taxon>Ascomycota</taxon>
        <taxon>Pezizomycotina</taxon>
        <taxon>Sordariomycetes</taxon>
        <taxon>Hypocreomycetidae</taxon>
        <taxon>Microascales</taxon>
        <taxon>Microascaceae</taxon>
        <taxon>Lomentospora</taxon>
    </lineage>
</organism>
<dbReference type="Proteomes" id="UP000233524">
    <property type="component" value="Unassembled WGS sequence"/>
</dbReference>
<dbReference type="Pfam" id="PF12824">
    <property type="entry name" value="MRP-L20"/>
    <property type="match status" value="1"/>
</dbReference>
<evidence type="ECO:0000256" key="1">
    <source>
        <dbReference type="SAM" id="MobiDB-lite"/>
    </source>
</evidence>
<name>A0A2N3N035_9PEZI</name>
<feature type="region of interest" description="Disordered" evidence="1">
    <location>
        <begin position="74"/>
        <end position="95"/>
    </location>
</feature>
<dbReference type="STRING" id="41688.A0A2N3N035"/>
<dbReference type="VEuPathDB" id="FungiDB:jhhlp_007615"/>
<feature type="region of interest" description="Disordered" evidence="1">
    <location>
        <begin position="114"/>
        <end position="138"/>
    </location>
</feature>
<feature type="region of interest" description="Disordered" evidence="1">
    <location>
        <begin position="26"/>
        <end position="45"/>
    </location>
</feature>
<evidence type="ECO:0000313" key="2">
    <source>
        <dbReference type="EMBL" id="PKS05786.1"/>
    </source>
</evidence>
<evidence type="ECO:0000313" key="3">
    <source>
        <dbReference type="Proteomes" id="UP000233524"/>
    </source>
</evidence>
<dbReference type="GO" id="GO:0003735">
    <property type="term" value="F:structural constituent of ribosome"/>
    <property type="evidence" value="ECO:0007669"/>
    <property type="project" value="TreeGrafter"/>
</dbReference>
<proteinExistence type="predicted"/>
<accession>A0A2N3N035</accession>
<dbReference type="InterPro" id="IPR024388">
    <property type="entry name" value="Ribosomal_mL58"/>
</dbReference>
<dbReference type="PANTHER" id="PTHR28266">
    <property type="entry name" value="54S RIBOSOMAL PROTEIN L20, MITOCHONDRIAL"/>
    <property type="match status" value="1"/>
</dbReference>
<dbReference type="InParanoid" id="A0A2N3N035"/>
<dbReference type="OrthoDB" id="6021263at2759"/>
<dbReference type="PANTHER" id="PTHR28266:SF1">
    <property type="entry name" value="LARGE RIBOSOMAL SUBUNIT PROTEIN ML58"/>
    <property type="match status" value="1"/>
</dbReference>
<comment type="caution">
    <text evidence="2">The sequence shown here is derived from an EMBL/GenBank/DDBJ whole genome shotgun (WGS) entry which is preliminary data.</text>
</comment>
<dbReference type="GO" id="GO:0005762">
    <property type="term" value="C:mitochondrial large ribosomal subunit"/>
    <property type="evidence" value="ECO:0007669"/>
    <property type="project" value="TreeGrafter"/>
</dbReference>
<gene>
    <name evidence="2" type="ORF">jhhlp_007615</name>
</gene>
<dbReference type="AlphaFoldDB" id="A0A2N3N035"/>
<feature type="compositionally biased region" description="Basic residues" evidence="1">
    <location>
        <begin position="32"/>
        <end position="45"/>
    </location>
</feature>